<evidence type="ECO:0000256" key="3">
    <source>
        <dbReference type="ARBA" id="ARBA00023163"/>
    </source>
</evidence>
<dbReference type="PANTHER" id="PTHR43280">
    <property type="entry name" value="ARAC-FAMILY TRANSCRIPTIONAL REGULATOR"/>
    <property type="match status" value="1"/>
</dbReference>
<evidence type="ECO:0000259" key="4">
    <source>
        <dbReference type="PROSITE" id="PS01124"/>
    </source>
</evidence>
<organism evidence="5">
    <name type="scientific">Paenibacillus sp. AN1007</name>
    <dbReference type="NCBI Taxonomy" id="3151385"/>
    <lineage>
        <taxon>Bacteria</taxon>
        <taxon>Bacillati</taxon>
        <taxon>Bacillota</taxon>
        <taxon>Bacilli</taxon>
        <taxon>Bacillales</taxon>
        <taxon>Paenibacillaceae</taxon>
        <taxon>Paenibacillus</taxon>
    </lineage>
</organism>
<feature type="domain" description="HTH araC/xylS-type" evidence="4">
    <location>
        <begin position="292"/>
        <end position="390"/>
    </location>
</feature>
<dbReference type="InterPro" id="IPR009057">
    <property type="entry name" value="Homeodomain-like_sf"/>
</dbReference>
<dbReference type="Gene3D" id="1.10.10.60">
    <property type="entry name" value="Homeodomain-like"/>
    <property type="match status" value="2"/>
</dbReference>
<reference evidence="5" key="1">
    <citation type="submission" date="2024-05" db="EMBL/GenBank/DDBJ databases">
        <title>Draft genome assemblies of 36 bacteria isolated from hibernating arctic ground squirrels.</title>
        <authorList>
            <person name="McKee H."/>
            <person name="Mullen L."/>
            <person name="Drown D.M."/>
            <person name="Duddleston K.N."/>
        </authorList>
    </citation>
    <scope>NUCLEOTIDE SEQUENCE</scope>
    <source>
        <strain evidence="5">AN1007</strain>
    </source>
</reference>
<keyword evidence="1" id="KW-0805">Transcription regulation</keyword>
<accession>A0AAU8NGV0</accession>
<evidence type="ECO:0000256" key="2">
    <source>
        <dbReference type="ARBA" id="ARBA00023125"/>
    </source>
</evidence>
<dbReference type="AlphaFoldDB" id="A0AAU8NGV0"/>
<dbReference type="RefSeq" id="WP_366295751.1">
    <property type="nucleotide sequence ID" value="NZ_CP159992.1"/>
</dbReference>
<dbReference type="SMART" id="SM00342">
    <property type="entry name" value="HTH_ARAC"/>
    <property type="match status" value="1"/>
</dbReference>
<dbReference type="InterPro" id="IPR018060">
    <property type="entry name" value="HTH_AraC"/>
</dbReference>
<keyword evidence="3" id="KW-0804">Transcription</keyword>
<dbReference type="PROSITE" id="PS01124">
    <property type="entry name" value="HTH_ARAC_FAMILY_2"/>
    <property type="match status" value="1"/>
</dbReference>
<proteinExistence type="predicted"/>
<dbReference type="SUPFAM" id="SSF46689">
    <property type="entry name" value="Homeodomain-like"/>
    <property type="match status" value="2"/>
</dbReference>
<dbReference type="Pfam" id="PF12833">
    <property type="entry name" value="HTH_18"/>
    <property type="match status" value="1"/>
</dbReference>
<name>A0AAU8NGV0_9BACL</name>
<keyword evidence="2" id="KW-0238">DNA-binding</keyword>
<sequence>MNSIQKTLKFLYQSTLIPTYLYNQQHHTFSHPAQSELTYPPLEYLSQLLLSHEEVAYLSTSFFAYYGAIKVSSLPGHVILVGPVSQTPYLKDTLRIAKKAFVVSGQDEANFESFLKQITPMPLQQFLNHLVTIHYFVNGQEMSYLDLLQMNSMKEINNEQTKRIYENKENLYFNNSYEIENQMCYYIENGNEVGLKQFLERPFMVHEGMTAGDTIRQTKNTSIVAIALATRAAIRGQLDTEVAFQLSDLYLQEIEQLSTPESIQNFMKEALFNFARRVQAARYDIADDVSMRSLIQYIYNNVHQNLTVDHVAKHFGYSRTYLSTTFKKKIGKSLHQFIMDCKLKEAQNLLVYTNKPISEISNYLCFSSQSHFQTVFKKSLNITPAHFRQQSSHGVRQNKWS</sequence>
<evidence type="ECO:0000313" key="5">
    <source>
        <dbReference type="EMBL" id="XCP97172.1"/>
    </source>
</evidence>
<evidence type="ECO:0000256" key="1">
    <source>
        <dbReference type="ARBA" id="ARBA00023015"/>
    </source>
</evidence>
<dbReference type="PANTHER" id="PTHR43280:SF2">
    <property type="entry name" value="HTH-TYPE TRANSCRIPTIONAL REGULATOR EXSA"/>
    <property type="match status" value="1"/>
</dbReference>
<gene>
    <name evidence="5" type="ORF">ABXS70_10920</name>
</gene>
<dbReference type="GO" id="GO:0003700">
    <property type="term" value="F:DNA-binding transcription factor activity"/>
    <property type="evidence" value="ECO:0007669"/>
    <property type="project" value="InterPro"/>
</dbReference>
<dbReference type="EMBL" id="CP159992">
    <property type="protein sequence ID" value="XCP97172.1"/>
    <property type="molecule type" value="Genomic_DNA"/>
</dbReference>
<protein>
    <submittedName>
        <fullName evidence="5">Helix-turn-helix domain-containing protein</fullName>
    </submittedName>
</protein>
<dbReference type="GO" id="GO:0043565">
    <property type="term" value="F:sequence-specific DNA binding"/>
    <property type="evidence" value="ECO:0007669"/>
    <property type="project" value="InterPro"/>
</dbReference>